<accession>A0ABD0QZ75</accession>
<comment type="caution">
    <text evidence="1">The sequence shown here is derived from an EMBL/GenBank/DDBJ whole genome shotgun (WGS) entry which is preliminary data.</text>
</comment>
<dbReference type="EMBL" id="JAMKFB020000006">
    <property type="protein sequence ID" value="KAL0191507.1"/>
    <property type="molecule type" value="Genomic_DNA"/>
</dbReference>
<organism evidence="1 2">
    <name type="scientific">Cirrhinus mrigala</name>
    <name type="common">Mrigala</name>
    <dbReference type="NCBI Taxonomy" id="683832"/>
    <lineage>
        <taxon>Eukaryota</taxon>
        <taxon>Metazoa</taxon>
        <taxon>Chordata</taxon>
        <taxon>Craniata</taxon>
        <taxon>Vertebrata</taxon>
        <taxon>Euteleostomi</taxon>
        <taxon>Actinopterygii</taxon>
        <taxon>Neopterygii</taxon>
        <taxon>Teleostei</taxon>
        <taxon>Ostariophysi</taxon>
        <taxon>Cypriniformes</taxon>
        <taxon>Cyprinidae</taxon>
        <taxon>Labeoninae</taxon>
        <taxon>Labeonini</taxon>
        <taxon>Cirrhinus</taxon>
    </lineage>
</organism>
<dbReference type="CDD" id="cd00063">
    <property type="entry name" value="FN3"/>
    <property type="match status" value="1"/>
</dbReference>
<gene>
    <name evidence="1" type="ORF">M9458_014205</name>
</gene>
<name>A0ABD0QZ75_CIRMR</name>
<feature type="non-terminal residue" evidence="1">
    <location>
        <position position="1"/>
    </location>
</feature>
<sequence>VLYRRHRNNDMYSIITNKTSVELTLNPNDNYVIQIKTLSEGGLGEGSEPIHIHQL</sequence>
<evidence type="ECO:0000313" key="2">
    <source>
        <dbReference type="Proteomes" id="UP001529510"/>
    </source>
</evidence>
<evidence type="ECO:0008006" key="3">
    <source>
        <dbReference type="Google" id="ProtNLM"/>
    </source>
</evidence>
<protein>
    <recommendedName>
        <fullName evidence="3">Fibronectin type-III domain-containing protein</fullName>
    </recommendedName>
</protein>
<dbReference type="AlphaFoldDB" id="A0ABD0QZ75"/>
<dbReference type="InterPro" id="IPR036116">
    <property type="entry name" value="FN3_sf"/>
</dbReference>
<evidence type="ECO:0000313" key="1">
    <source>
        <dbReference type="EMBL" id="KAL0191507.1"/>
    </source>
</evidence>
<feature type="non-terminal residue" evidence="1">
    <location>
        <position position="55"/>
    </location>
</feature>
<dbReference type="Proteomes" id="UP001529510">
    <property type="component" value="Unassembled WGS sequence"/>
</dbReference>
<dbReference type="InterPro" id="IPR003961">
    <property type="entry name" value="FN3_dom"/>
</dbReference>
<proteinExistence type="predicted"/>
<dbReference type="Gene3D" id="2.60.40.10">
    <property type="entry name" value="Immunoglobulins"/>
    <property type="match status" value="1"/>
</dbReference>
<dbReference type="InterPro" id="IPR013783">
    <property type="entry name" value="Ig-like_fold"/>
</dbReference>
<keyword evidence="2" id="KW-1185">Reference proteome</keyword>
<reference evidence="1 2" key="1">
    <citation type="submission" date="2024-05" db="EMBL/GenBank/DDBJ databases">
        <title>Genome sequencing and assembly of Indian major carp, Cirrhinus mrigala (Hamilton, 1822).</title>
        <authorList>
            <person name="Mohindra V."/>
            <person name="Chowdhury L.M."/>
            <person name="Lal K."/>
            <person name="Jena J.K."/>
        </authorList>
    </citation>
    <scope>NUCLEOTIDE SEQUENCE [LARGE SCALE GENOMIC DNA]</scope>
    <source>
        <strain evidence="1">CM1030</strain>
        <tissue evidence="1">Blood</tissue>
    </source>
</reference>
<dbReference type="SUPFAM" id="SSF49265">
    <property type="entry name" value="Fibronectin type III"/>
    <property type="match status" value="1"/>
</dbReference>